<feature type="region of interest" description="Disordered" evidence="1">
    <location>
        <begin position="145"/>
        <end position="166"/>
    </location>
</feature>
<name>A0A370MV33_9BURK</name>
<evidence type="ECO:0000313" key="3">
    <source>
        <dbReference type="Proteomes" id="UP000254875"/>
    </source>
</evidence>
<dbReference type="OrthoDB" id="8420080at2"/>
<dbReference type="AlphaFoldDB" id="A0A370MV33"/>
<dbReference type="Proteomes" id="UP000254875">
    <property type="component" value="Unassembled WGS sequence"/>
</dbReference>
<sequence length="166" mass="18636">MIELNETTSSSDDDQMREILETLLAEDEDITARAVARLHLSINAASSITRSESRSKLLAEYQQRQAEYRRWRGRVAKRSGADTAASLADKDIRIAELEATVQLLTASHLAMLRAVGELGGFSKWARFYEQYRDARDKLAELGAIPEATVSPMPAESPKRRGETKRR</sequence>
<dbReference type="RefSeq" id="WP_115110281.1">
    <property type="nucleotide sequence ID" value="NZ_QHKS01000071.1"/>
</dbReference>
<keyword evidence="3" id="KW-1185">Reference proteome</keyword>
<proteinExistence type="predicted"/>
<organism evidence="2 3">
    <name type="scientific">Paraburkholderia lacunae</name>
    <dbReference type="NCBI Taxonomy" id="2211104"/>
    <lineage>
        <taxon>Bacteria</taxon>
        <taxon>Pseudomonadati</taxon>
        <taxon>Pseudomonadota</taxon>
        <taxon>Betaproteobacteria</taxon>
        <taxon>Burkholderiales</taxon>
        <taxon>Burkholderiaceae</taxon>
        <taxon>Paraburkholderia</taxon>
    </lineage>
</organism>
<reference evidence="3" key="1">
    <citation type="submission" date="2018-05" db="EMBL/GenBank/DDBJ databases">
        <authorList>
            <person name="Feng T."/>
        </authorList>
    </citation>
    <scope>NUCLEOTIDE SEQUENCE [LARGE SCALE GENOMIC DNA]</scope>
    <source>
        <strain evidence="3">S27</strain>
    </source>
</reference>
<comment type="caution">
    <text evidence="2">The sequence shown here is derived from an EMBL/GenBank/DDBJ whole genome shotgun (WGS) entry which is preliminary data.</text>
</comment>
<accession>A0A370MV33</accession>
<dbReference type="EMBL" id="QHKS01000071">
    <property type="protein sequence ID" value="RDJ97229.1"/>
    <property type="molecule type" value="Genomic_DNA"/>
</dbReference>
<gene>
    <name evidence="2" type="ORF">DLM46_38570</name>
</gene>
<evidence type="ECO:0000313" key="2">
    <source>
        <dbReference type="EMBL" id="RDJ97229.1"/>
    </source>
</evidence>
<protein>
    <submittedName>
        <fullName evidence="2">Uncharacterized protein</fullName>
    </submittedName>
</protein>
<evidence type="ECO:0000256" key="1">
    <source>
        <dbReference type="SAM" id="MobiDB-lite"/>
    </source>
</evidence>